<feature type="compositionally biased region" description="Pro residues" evidence="1">
    <location>
        <begin position="57"/>
        <end position="81"/>
    </location>
</feature>
<dbReference type="RefSeq" id="WP_168060887.1">
    <property type="nucleotide sequence ID" value="NZ_VTOW01000002.1"/>
</dbReference>
<feature type="region of interest" description="Disordered" evidence="1">
    <location>
        <begin position="41"/>
        <end position="82"/>
    </location>
</feature>
<reference evidence="3 4" key="1">
    <citation type="journal article" date="2020" name="Nature">
        <title>Bacterial chemolithoautotrophy via manganese oxidation.</title>
        <authorList>
            <person name="Yu H."/>
            <person name="Leadbetter J.R."/>
        </authorList>
    </citation>
    <scope>NUCLEOTIDE SEQUENCE [LARGE SCALE GENOMIC DNA]</scope>
    <source>
        <strain evidence="3 4">Mn-1</strain>
    </source>
</reference>
<gene>
    <name evidence="3" type="ORF">MNODULE_14055</name>
</gene>
<accession>A0A7X6DRR0</accession>
<sequence length="295" mass="31362">MTYPLFIRSILSLLLIAALSSPAPAELYSWRDAEGVLHATDRRDKVPEGVTPEVWPDLPPSPPAEAPQVLPPQPKAEPPPSQEFLPAAEVEAAEVTQGAFAVQLVRELGLEEDADPEEAADLLTRIRVTPRLGRWELSAPMTPALVSRLRTLTVSAAQRGAVQIAPEEALLAFDTTAALLNVSIPAASEADLSDRPASSTYLDAPPLVLISPPPPRIVSYYVWVPVEEGFSGRVPGAVGFMSCMKSTAIFISTAIGLLSAGITSRGASPIGFSTTLSSIGGCSMFIRRSMTAVRR</sequence>
<evidence type="ECO:0000313" key="3">
    <source>
        <dbReference type="EMBL" id="NKE71868.1"/>
    </source>
</evidence>
<dbReference type="Proteomes" id="UP000534783">
    <property type="component" value="Unassembled WGS sequence"/>
</dbReference>
<evidence type="ECO:0000256" key="2">
    <source>
        <dbReference type="SAM" id="SignalP"/>
    </source>
</evidence>
<evidence type="ECO:0000256" key="1">
    <source>
        <dbReference type="SAM" id="MobiDB-lite"/>
    </source>
</evidence>
<organism evidence="3 4">
    <name type="scientific">Candidatus Manganitrophus noduliformans</name>
    <dbReference type="NCBI Taxonomy" id="2606439"/>
    <lineage>
        <taxon>Bacteria</taxon>
        <taxon>Pseudomonadati</taxon>
        <taxon>Nitrospirota</taxon>
        <taxon>Nitrospiria</taxon>
        <taxon>Candidatus Troglogloeales</taxon>
        <taxon>Candidatus Manganitrophaceae</taxon>
        <taxon>Candidatus Manganitrophus</taxon>
    </lineage>
</organism>
<dbReference type="AlphaFoldDB" id="A0A7X6DRR0"/>
<name>A0A7X6DRR0_9BACT</name>
<keyword evidence="4" id="KW-1185">Reference proteome</keyword>
<feature type="chain" id="PRO_5031047287" description="DUF4124 domain-containing protein" evidence="2">
    <location>
        <begin position="26"/>
        <end position="295"/>
    </location>
</feature>
<proteinExistence type="predicted"/>
<dbReference type="EMBL" id="VTOW01000002">
    <property type="protein sequence ID" value="NKE71868.1"/>
    <property type="molecule type" value="Genomic_DNA"/>
</dbReference>
<evidence type="ECO:0008006" key="5">
    <source>
        <dbReference type="Google" id="ProtNLM"/>
    </source>
</evidence>
<keyword evidence="2" id="KW-0732">Signal</keyword>
<evidence type="ECO:0000313" key="4">
    <source>
        <dbReference type="Proteomes" id="UP000534783"/>
    </source>
</evidence>
<comment type="caution">
    <text evidence="3">The sequence shown here is derived from an EMBL/GenBank/DDBJ whole genome shotgun (WGS) entry which is preliminary data.</text>
</comment>
<protein>
    <recommendedName>
        <fullName evidence="5">DUF4124 domain-containing protein</fullName>
    </recommendedName>
</protein>
<feature type="signal peptide" evidence="2">
    <location>
        <begin position="1"/>
        <end position="25"/>
    </location>
</feature>